<feature type="domain" description="DUF8053" evidence="1">
    <location>
        <begin position="3"/>
        <end position="58"/>
    </location>
</feature>
<dbReference type="Proteomes" id="UP000011693">
    <property type="component" value="Unassembled WGS sequence"/>
</dbReference>
<evidence type="ECO:0000313" key="2">
    <source>
        <dbReference type="EMBL" id="ELY97017.1"/>
    </source>
</evidence>
<sequence length="61" mass="6885">MALNKLRQIGQYSAGVTMPKGDLRYEGLLDQNGELDGDHYVKINHEGDGKWTIELVEEIQP</sequence>
<dbReference type="InterPro" id="IPR058366">
    <property type="entry name" value="DUF8053"/>
</dbReference>
<organism evidence="2 3">
    <name type="scientific">Natrialba chahannaoensis JCM 10990</name>
    <dbReference type="NCBI Taxonomy" id="1227492"/>
    <lineage>
        <taxon>Archaea</taxon>
        <taxon>Methanobacteriati</taxon>
        <taxon>Methanobacteriota</taxon>
        <taxon>Stenosarchaea group</taxon>
        <taxon>Halobacteria</taxon>
        <taxon>Halobacteriales</taxon>
        <taxon>Natrialbaceae</taxon>
        <taxon>Natrialba</taxon>
    </lineage>
</organism>
<keyword evidence="3" id="KW-1185">Reference proteome</keyword>
<gene>
    <name evidence="2" type="ORF">C482_14639</name>
</gene>
<dbReference type="Pfam" id="PF26227">
    <property type="entry name" value="DUF8053"/>
    <property type="match status" value="1"/>
</dbReference>
<dbReference type="EMBL" id="AOIN01000078">
    <property type="protein sequence ID" value="ELY97017.1"/>
    <property type="molecule type" value="Genomic_DNA"/>
</dbReference>
<evidence type="ECO:0000259" key="1">
    <source>
        <dbReference type="Pfam" id="PF26227"/>
    </source>
</evidence>
<name>M0AGL5_9EURY</name>
<dbReference type="OrthoDB" id="201619at2157"/>
<comment type="caution">
    <text evidence="2">The sequence shown here is derived from an EMBL/GenBank/DDBJ whole genome shotgun (WGS) entry which is preliminary data.</text>
</comment>
<evidence type="ECO:0000313" key="3">
    <source>
        <dbReference type="Proteomes" id="UP000011693"/>
    </source>
</evidence>
<protein>
    <recommendedName>
        <fullName evidence="1">DUF8053 domain-containing protein</fullName>
    </recommendedName>
</protein>
<dbReference type="PATRIC" id="fig|1227492.4.peg.2906"/>
<proteinExistence type="predicted"/>
<accession>M0AGL5</accession>
<dbReference type="RefSeq" id="WP_006168416.1">
    <property type="nucleotide sequence ID" value="NZ_AOIN01000078.1"/>
</dbReference>
<reference evidence="2 3" key="1">
    <citation type="journal article" date="2014" name="PLoS Genet.">
        <title>Phylogenetically driven sequencing of extremely halophilic archaea reveals strategies for static and dynamic osmo-response.</title>
        <authorList>
            <person name="Becker E.A."/>
            <person name="Seitzer P.M."/>
            <person name="Tritt A."/>
            <person name="Larsen D."/>
            <person name="Krusor M."/>
            <person name="Yao A.I."/>
            <person name="Wu D."/>
            <person name="Madern D."/>
            <person name="Eisen J.A."/>
            <person name="Darling A.E."/>
            <person name="Facciotti M.T."/>
        </authorList>
    </citation>
    <scope>NUCLEOTIDE SEQUENCE [LARGE SCALE GENOMIC DNA]</scope>
    <source>
        <strain evidence="2 3">JCM 10990</strain>
    </source>
</reference>
<dbReference type="AlphaFoldDB" id="M0AGL5"/>